<gene>
    <name evidence="3" type="ORF">HOLleu_06136</name>
</gene>
<sequence>MAGIVRHIQFGFSENNNCDHQCGRGQHGVQTPASKHCKFLEEIIKRQNQALAQKDRVHEEMRSLIDWLKRDLCKAEVRIRQLEAETMGNQTGEENRETRETSTETPEELKIKTRKNDSPNKTEVEILQEQIFDRNEKLTNVEETFNNYERELEDLKRENENYVDQIRNLKATIRQQEQQLQIDKDVENEREERLKELVAENEEYSFKLCRLKHHADKEVV</sequence>
<feature type="compositionally biased region" description="Basic and acidic residues" evidence="2">
    <location>
        <begin position="93"/>
        <end position="121"/>
    </location>
</feature>
<evidence type="ECO:0000313" key="3">
    <source>
        <dbReference type="EMBL" id="KAJ8047196.1"/>
    </source>
</evidence>
<feature type="coiled-coil region" evidence="1">
    <location>
        <begin position="138"/>
        <end position="186"/>
    </location>
</feature>
<evidence type="ECO:0000256" key="1">
    <source>
        <dbReference type="SAM" id="Coils"/>
    </source>
</evidence>
<keyword evidence="4" id="KW-1185">Reference proteome</keyword>
<protein>
    <submittedName>
        <fullName evidence="3">Uncharacterized protein</fullName>
    </submittedName>
</protein>
<feature type="region of interest" description="Disordered" evidence="2">
    <location>
        <begin position="84"/>
        <end position="121"/>
    </location>
</feature>
<comment type="caution">
    <text evidence="3">The sequence shown here is derived from an EMBL/GenBank/DDBJ whole genome shotgun (WGS) entry which is preliminary data.</text>
</comment>
<evidence type="ECO:0000256" key="2">
    <source>
        <dbReference type="SAM" id="MobiDB-lite"/>
    </source>
</evidence>
<dbReference type="Proteomes" id="UP001152320">
    <property type="component" value="Chromosome 2"/>
</dbReference>
<accession>A0A9Q1CLN2</accession>
<dbReference type="AlphaFoldDB" id="A0A9Q1CLN2"/>
<name>A0A9Q1CLN2_HOLLE</name>
<organism evidence="3 4">
    <name type="scientific">Holothuria leucospilota</name>
    <name type="common">Black long sea cucumber</name>
    <name type="synonym">Mertensiothuria leucospilota</name>
    <dbReference type="NCBI Taxonomy" id="206669"/>
    <lineage>
        <taxon>Eukaryota</taxon>
        <taxon>Metazoa</taxon>
        <taxon>Echinodermata</taxon>
        <taxon>Eleutherozoa</taxon>
        <taxon>Echinozoa</taxon>
        <taxon>Holothuroidea</taxon>
        <taxon>Aspidochirotacea</taxon>
        <taxon>Aspidochirotida</taxon>
        <taxon>Holothuriidae</taxon>
        <taxon>Holothuria</taxon>
    </lineage>
</organism>
<dbReference type="EMBL" id="JAIZAY010000002">
    <property type="protein sequence ID" value="KAJ8047196.1"/>
    <property type="molecule type" value="Genomic_DNA"/>
</dbReference>
<reference evidence="3" key="1">
    <citation type="submission" date="2021-10" db="EMBL/GenBank/DDBJ databases">
        <title>Tropical sea cucumber genome reveals ecological adaptation and Cuvierian tubules defense mechanism.</title>
        <authorList>
            <person name="Chen T."/>
        </authorList>
    </citation>
    <scope>NUCLEOTIDE SEQUENCE</scope>
    <source>
        <strain evidence="3">Nanhai2018</strain>
        <tissue evidence="3">Muscle</tissue>
    </source>
</reference>
<proteinExistence type="predicted"/>
<evidence type="ECO:0000313" key="4">
    <source>
        <dbReference type="Proteomes" id="UP001152320"/>
    </source>
</evidence>
<keyword evidence="1" id="KW-0175">Coiled coil</keyword>